<sequence length="146" mass="14744">MVTTKHAKLGTVLAYGPKHLTAYLFESDSSTHSTCTGQCTQVWPPVTGKPSAGAGAVSADLGTIKRSDGIVQVTYKGHPLYGFAKDQDHADVYGQGIKSFGSAWYVLAPSGIKIDAAGDSASGAGSASSSSSTSSAGGTGYSSNGY</sequence>
<protein>
    <recommendedName>
        <fullName evidence="4">Lipoprotein</fullName>
    </recommendedName>
</protein>
<dbReference type="Proteomes" id="UP000612893">
    <property type="component" value="Unassembled WGS sequence"/>
</dbReference>
<name>A0A934K5R2_9BACT</name>
<evidence type="ECO:0000313" key="2">
    <source>
        <dbReference type="EMBL" id="MBJ7597193.1"/>
    </source>
</evidence>
<dbReference type="PANTHER" id="PTHR39335">
    <property type="entry name" value="BLL4220 PROTEIN"/>
    <property type="match status" value="1"/>
</dbReference>
<reference evidence="2" key="1">
    <citation type="submission" date="2020-10" db="EMBL/GenBank/DDBJ databases">
        <title>Ca. Dormibacterota MAGs.</title>
        <authorList>
            <person name="Montgomery K."/>
        </authorList>
    </citation>
    <scope>NUCLEOTIDE SEQUENCE [LARGE SCALE GENOMIC DNA]</scope>
    <source>
        <strain evidence="2">SC8812_S17_10</strain>
    </source>
</reference>
<proteinExistence type="predicted"/>
<dbReference type="GO" id="GO:0043448">
    <property type="term" value="P:alkane catabolic process"/>
    <property type="evidence" value="ECO:0007669"/>
    <property type="project" value="TreeGrafter"/>
</dbReference>
<evidence type="ECO:0008006" key="4">
    <source>
        <dbReference type="Google" id="ProtNLM"/>
    </source>
</evidence>
<accession>A0A934K5R2</accession>
<evidence type="ECO:0000313" key="3">
    <source>
        <dbReference type="Proteomes" id="UP000612893"/>
    </source>
</evidence>
<feature type="region of interest" description="Disordered" evidence="1">
    <location>
        <begin position="118"/>
        <end position="146"/>
    </location>
</feature>
<dbReference type="InterPro" id="IPR005297">
    <property type="entry name" value="Lipoprotein_repeat"/>
</dbReference>
<gene>
    <name evidence="2" type="ORF">JF922_03785</name>
</gene>
<evidence type="ECO:0000256" key="1">
    <source>
        <dbReference type="SAM" id="MobiDB-lite"/>
    </source>
</evidence>
<keyword evidence="3" id="KW-1185">Reference proteome</keyword>
<dbReference type="PANTHER" id="PTHR39335:SF1">
    <property type="entry name" value="BLL4220 PROTEIN"/>
    <property type="match status" value="1"/>
</dbReference>
<dbReference type="AlphaFoldDB" id="A0A934K5R2"/>
<dbReference type="Pfam" id="PF03640">
    <property type="entry name" value="Lipoprotein_15"/>
    <property type="match status" value="2"/>
</dbReference>
<dbReference type="EMBL" id="JAEKNR010000043">
    <property type="protein sequence ID" value="MBJ7597193.1"/>
    <property type="molecule type" value="Genomic_DNA"/>
</dbReference>
<comment type="caution">
    <text evidence="2">The sequence shown here is derived from an EMBL/GenBank/DDBJ whole genome shotgun (WGS) entry which is preliminary data.</text>
</comment>
<organism evidence="2 3">
    <name type="scientific">Candidatus Nephthysia bennettiae</name>
    <dbReference type="NCBI Taxonomy" id="3127016"/>
    <lineage>
        <taxon>Bacteria</taxon>
        <taxon>Bacillati</taxon>
        <taxon>Candidatus Dormiibacterota</taxon>
        <taxon>Candidatus Dormibacteria</taxon>
        <taxon>Candidatus Dormibacterales</taxon>
        <taxon>Candidatus Dormibacteraceae</taxon>
        <taxon>Candidatus Nephthysia</taxon>
    </lineage>
</organism>